<dbReference type="InterPro" id="IPR000198">
    <property type="entry name" value="RhoGAP_dom"/>
</dbReference>
<feature type="region of interest" description="Disordered" evidence="2">
    <location>
        <begin position="170"/>
        <end position="215"/>
    </location>
</feature>
<protein>
    <submittedName>
        <fullName evidence="5">Rho-GAP domain-containing protein</fullName>
    </submittedName>
</protein>
<dbReference type="GO" id="GO:0005096">
    <property type="term" value="F:GTPase activator activity"/>
    <property type="evidence" value="ECO:0007669"/>
    <property type="project" value="UniProtKB-KW"/>
</dbReference>
<dbReference type="SMART" id="SM00324">
    <property type="entry name" value="RhoGAP"/>
    <property type="match status" value="1"/>
</dbReference>
<dbReference type="InterPro" id="IPR008936">
    <property type="entry name" value="Rho_GTPase_activation_prot"/>
</dbReference>
<name>A0A915D5N2_9BILA</name>
<feature type="compositionally biased region" description="Polar residues" evidence="2">
    <location>
        <begin position="201"/>
        <end position="215"/>
    </location>
</feature>
<dbReference type="PROSITE" id="PS50238">
    <property type="entry name" value="RHOGAP"/>
    <property type="match status" value="1"/>
</dbReference>
<dbReference type="GO" id="GO:0005737">
    <property type="term" value="C:cytoplasm"/>
    <property type="evidence" value="ECO:0007669"/>
    <property type="project" value="TreeGrafter"/>
</dbReference>
<proteinExistence type="predicted"/>
<dbReference type="Pfam" id="PF00620">
    <property type="entry name" value="RhoGAP"/>
    <property type="match status" value="1"/>
</dbReference>
<dbReference type="SUPFAM" id="SSF48350">
    <property type="entry name" value="GTPase activation domain, GAP"/>
    <property type="match status" value="1"/>
</dbReference>
<dbReference type="WBParaSite" id="jg15831">
    <property type="protein sequence ID" value="jg15831"/>
    <property type="gene ID" value="jg15831"/>
</dbReference>
<reference evidence="5" key="1">
    <citation type="submission" date="2022-11" db="UniProtKB">
        <authorList>
            <consortium name="WormBaseParasite"/>
        </authorList>
    </citation>
    <scope>IDENTIFICATION</scope>
</reference>
<dbReference type="Gene3D" id="1.10.555.10">
    <property type="entry name" value="Rho GTPase activation protein"/>
    <property type="match status" value="1"/>
</dbReference>
<feature type="compositionally biased region" description="Polar residues" evidence="2">
    <location>
        <begin position="173"/>
        <end position="183"/>
    </location>
</feature>
<evidence type="ECO:0000259" key="3">
    <source>
        <dbReference type="PROSITE" id="PS50238"/>
    </source>
</evidence>
<dbReference type="PANTHER" id="PTHR23176:SF129">
    <property type="entry name" value="RHO GTPASE ACTIVATING PROTEIN AT 16F, ISOFORM E-RELATED"/>
    <property type="match status" value="1"/>
</dbReference>
<dbReference type="Proteomes" id="UP000887574">
    <property type="component" value="Unplaced"/>
</dbReference>
<keyword evidence="1" id="KW-0343">GTPase activation</keyword>
<dbReference type="AlphaFoldDB" id="A0A915D5N2"/>
<keyword evidence="4" id="KW-1185">Reference proteome</keyword>
<dbReference type="GO" id="GO:0007165">
    <property type="term" value="P:signal transduction"/>
    <property type="evidence" value="ECO:0007669"/>
    <property type="project" value="InterPro"/>
</dbReference>
<evidence type="ECO:0000313" key="4">
    <source>
        <dbReference type="Proteomes" id="UP000887574"/>
    </source>
</evidence>
<dbReference type="PANTHER" id="PTHR23176">
    <property type="entry name" value="RHO/RAC/CDC GTPASE-ACTIVATING PROTEIN"/>
    <property type="match status" value="1"/>
</dbReference>
<evidence type="ECO:0000313" key="5">
    <source>
        <dbReference type="WBParaSite" id="jg15831"/>
    </source>
</evidence>
<dbReference type="InterPro" id="IPR050729">
    <property type="entry name" value="Rho-GAP"/>
</dbReference>
<organism evidence="4 5">
    <name type="scientific">Ditylenchus dipsaci</name>
    <dbReference type="NCBI Taxonomy" id="166011"/>
    <lineage>
        <taxon>Eukaryota</taxon>
        <taxon>Metazoa</taxon>
        <taxon>Ecdysozoa</taxon>
        <taxon>Nematoda</taxon>
        <taxon>Chromadorea</taxon>
        <taxon>Rhabditida</taxon>
        <taxon>Tylenchina</taxon>
        <taxon>Tylenchomorpha</taxon>
        <taxon>Sphaerularioidea</taxon>
        <taxon>Anguinidae</taxon>
        <taxon>Anguininae</taxon>
        <taxon>Ditylenchus</taxon>
    </lineage>
</organism>
<accession>A0A915D5N2</accession>
<sequence length="215" mass="24201">MNELKERGIYKPEPVFGSTLSAICAHEKSFIPKFISEVTRLIESKGLDVDGLYRVNGNLSAVQRIRCQIDQDKYEALQTEDDVHVLTGALKLFFRELSEPIFPTSLNKDFMSAIREPNTRQKFKAIDGLLSQLPTVNKETLKCLIAHLERVSTHSGKNRMQIHNLAIMKLSQADKQGTRNTTKSTRKVGDKKSSSDESGSTAGPLNPTKTWHTKW</sequence>
<evidence type="ECO:0000256" key="1">
    <source>
        <dbReference type="ARBA" id="ARBA00022468"/>
    </source>
</evidence>
<feature type="domain" description="Rho-GAP" evidence="3">
    <location>
        <begin position="18"/>
        <end position="215"/>
    </location>
</feature>
<evidence type="ECO:0000256" key="2">
    <source>
        <dbReference type="SAM" id="MobiDB-lite"/>
    </source>
</evidence>